<dbReference type="Proteomes" id="UP000694846">
    <property type="component" value="Unplaced"/>
</dbReference>
<feature type="domain" description="PiggyBac transposable element-derived protein" evidence="2">
    <location>
        <begin position="111"/>
        <end position="467"/>
    </location>
</feature>
<gene>
    <name evidence="4" type="primary">LOC112683775</name>
</gene>
<organism evidence="3 4">
    <name type="scientific">Sipha flava</name>
    <name type="common">yellow sugarcane aphid</name>
    <dbReference type="NCBI Taxonomy" id="143950"/>
    <lineage>
        <taxon>Eukaryota</taxon>
        <taxon>Metazoa</taxon>
        <taxon>Ecdysozoa</taxon>
        <taxon>Arthropoda</taxon>
        <taxon>Hexapoda</taxon>
        <taxon>Insecta</taxon>
        <taxon>Pterygota</taxon>
        <taxon>Neoptera</taxon>
        <taxon>Paraneoptera</taxon>
        <taxon>Hemiptera</taxon>
        <taxon>Sternorrhyncha</taxon>
        <taxon>Aphidomorpha</taxon>
        <taxon>Aphidoidea</taxon>
        <taxon>Aphididae</taxon>
        <taxon>Sipha</taxon>
    </lineage>
</organism>
<dbReference type="GeneID" id="112683775"/>
<evidence type="ECO:0000259" key="2">
    <source>
        <dbReference type="Pfam" id="PF13843"/>
    </source>
</evidence>
<keyword evidence="3" id="KW-1185">Reference proteome</keyword>
<dbReference type="RefSeq" id="XP_025410716.1">
    <property type="nucleotide sequence ID" value="XM_025554931.1"/>
</dbReference>
<feature type="region of interest" description="Disordered" evidence="1">
    <location>
        <begin position="47"/>
        <end position="71"/>
    </location>
</feature>
<name>A0A8B8FJQ2_9HEMI</name>
<accession>A0A8B8FJQ2</accession>
<reference evidence="4" key="1">
    <citation type="submission" date="2025-08" db="UniProtKB">
        <authorList>
            <consortium name="RefSeq"/>
        </authorList>
    </citation>
    <scope>IDENTIFICATION</scope>
    <source>
        <tissue evidence="4">Whole body</tissue>
    </source>
</reference>
<dbReference type="OrthoDB" id="6614601at2759"/>
<protein>
    <submittedName>
        <fullName evidence="4">PiggyBac transposable element-derived protein 4-like</fullName>
    </submittedName>
</protein>
<feature type="compositionally biased region" description="Polar residues" evidence="1">
    <location>
        <begin position="52"/>
        <end position="71"/>
    </location>
</feature>
<proteinExistence type="predicted"/>
<dbReference type="PANTHER" id="PTHR46599">
    <property type="entry name" value="PIGGYBAC TRANSPOSABLE ELEMENT-DERIVED PROTEIN 4"/>
    <property type="match status" value="1"/>
</dbReference>
<dbReference type="Pfam" id="PF13843">
    <property type="entry name" value="DDE_Tnp_1_7"/>
    <property type="match status" value="2"/>
</dbReference>
<sequence length="648" mass="74785">MASSSRPKRQRINDCINDDEIVNELFCDELSDFSYLSEIDDSDADRDYFPSESDNSVADSTNTKNNQDSNIENNHNAFATVWFDVSGTYQKPLIFNKTPGFKIDIPDNSSALNYFKLFCSTDIFELMVVETNRNAEQFLSKSRLTKSSRFSKWSPTTVDEIEKFMGLLLWFGLVQMPSLKSYWSTKIRYKNNVAPKIMSRNRFELLLRFWRFADNEETPDNDRIYEVHDLLERVVKNYKNVMEPDEYLAIDESMVPFRGRLKFKQYIPGKAHKYGVKLFKICDKNGYTYDLQVYAGKNQVDGKSLAFRVVMELIRPYLNVGRTVVTDNFYTSMPLARELLKNNTHLVGTLRTNHVKLPEVLKTKLKNGQIIGKESTDGVVVAKWHDKRDVAMLSTKHGIEIIDTGKKNRNNEPILKPQIIIDYNSGKTGIDLSDQISSYSSPIRKSIRWYHKVATEILLSTSVVNAFIVYNMKKLPNEKISITKFREMLVDELLELDHLTNISEEPSTSNNKRKRVKHVFEESVERDNRNRKIRKRCLHCYSHKTTALGSKSAALETKKLCIPPNYTICIKVYAGKEAAPHGSVGTNIVLELAEPFLNFGRTMIVDNWYPSIELAEQLGEQNTYLIGTLRSNRRSNPKEIVKRKLKKR</sequence>
<dbReference type="PANTHER" id="PTHR46599:SF3">
    <property type="entry name" value="PIGGYBAC TRANSPOSABLE ELEMENT-DERIVED PROTEIN 4"/>
    <property type="match status" value="1"/>
</dbReference>
<feature type="domain" description="PiggyBac transposable element-derived protein" evidence="2">
    <location>
        <begin position="563"/>
        <end position="646"/>
    </location>
</feature>
<evidence type="ECO:0000313" key="4">
    <source>
        <dbReference type="RefSeq" id="XP_025410716.1"/>
    </source>
</evidence>
<evidence type="ECO:0000313" key="3">
    <source>
        <dbReference type="Proteomes" id="UP000694846"/>
    </source>
</evidence>
<dbReference type="InterPro" id="IPR029526">
    <property type="entry name" value="PGBD"/>
</dbReference>
<dbReference type="AlphaFoldDB" id="A0A8B8FJQ2"/>
<evidence type="ECO:0000256" key="1">
    <source>
        <dbReference type="SAM" id="MobiDB-lite"/>
    </source>
</evidence>